<evidence type="ECO:0000313" key="9">
    <source>
        <dbReference type="EnsemblMetazoa" id="XP_030848447"/>
    </source>
</evidence>
<dbReference type="OMA" id="YHESHSH"/>
<evidence type="ECO:0000256" key="3">
    <source>
        <dbReference type="ARBA" id="ARBA00023015"/>
    </source>
</evidence>
<feature type="compositionally biased region" description="Low complexity" evidence="7">
    <location>
        <begin position="308"/>
        <end position="324"/>
    </location>
</feature>
<dbReference type="PANTHER" id="PTHR19290:SF102">
    <property type="entry name" value="TRANSCRIPTION FACTOR ATOH8"/>
    <property type="match status" value="1"/>
</dbReference>
<dbReference type="FunFam" id="4.10.280.10:FF:000052">
    <property type="entry name" value="Protein atonal homolog 8"/>
    <property type="match status" value="1"/>
</dbReference>
<reference evidence="10" key="1">
    <citation type="submission" date="2015-02" db="EMBL/GenBank/DDBJ databases">
        <title>Genome sequencing for Strongylocentrotus purpuratus.</title>
        <authorList>
            <person name="Murali S."/>
            <person name="Liu Y."/>
            <person name="Vee V."/>
            <person name="English A."/>
            <person name="Wang M."/>
            <person name="Skinner E."/>
            <person name="Han Y."/>
            <person name="Muzny D.M."/>
            <person name="Worley K.C."/>
            <person name="Gibbs R.A."/>
        </authorList>
    </citation>
    <scope>NUCLEOTIDE SEQUENCE</scope>
</reference>
<dbReference type="RefSeq" id="XP_030841256.1">
    <property type="nucleotide sequence ID" value="XM_030985396.1"/>
</dbReference>
<accession>A0A7M7PCT5</accession>
<dbReference type="Gene3D" id="4.10.280.10">
    <property type="entry name" value="Helix-loop-helix DNA-binding domain"/>
    <property type="match status" value="1"/>
</dbReference>
<evidence type="ECO:0000313" key="10">
    <source>
        <dbReference type="Proteomes" id="UP000007110"/>
    </source>
</evidence>
<dbReference type="Proteomes" id="UP000007110">
    <property type="component" value="Unassembled WGS sequence"/>
</dbReference>
<reference evidence="9" key="2">
    <citation type="submission" date="2021-01" db="UniProtKB">
        <authorList>
            <consortium name="EnsemblMetazoa"/>
        </authorList>
    </citation>
    <scope>IDENTIFICATION</scope>
</reference>
<evidence type="ECO:0000256" key="4">
    <source>
        <dbReference type="ARBA" id="ARBA00023125"/>
    </source>
</evidence>
<dbReference type="InterPro" id="IPR036638">
    <property type="entry name" value="HLH_DNA-bd_sf"/>
</dbReference>
<dbReference type="GO" id="GO:0016607">
    <property type="term" value="C:nuclear speck"/>
    <property type="evidence" value="ECO:0007669"/>
    <property type="project" value="UniProtKB-SubCell"/>
</dbReference>
<dbReference type="GO" id="GO:0070888">
    <property type="term" value="F:E-box binding"/>
    <property type="evidence" value="ECO:0000318"/>
    <property type="project" value="GO_Central"/>
</dbReference>
<dbReference type="OrthoDB" id="10001938at2759"/>
<sequence>MAENEDENDRDMDQETTKKECSEKNESESDQILPSSTCTGATTSKGAGPSSGAGSNSRRSRRKQSDPRRVGSEMVKMEVDLVEIKSEIIDHGDSDSHGKDPEDHFDDDDDVFLKVRTNALAPIPDTPSSLEHLGKSLMHDQSRILIQDRDRRDVLQRTVVNDEDCQPEDLSMSSKKRDHKRVVLAIPSVVRPTKGTKSRDLGRNNSVNSSTHSHTSQNSSHLFRAFSHDLQAEESLGLVGLERDYLMKYRHDYDDDHHDSHSQVNDHHREYSTSLPFAIAHQHKVLLEQECDSQDLMCGDQKETNGKTSPSTSTSSSSSTSQSSKAMGKPGRSYKNLSRSRRIVANARERNRVHTISSAFEGLRRAVPSYSHNQKLSKLAILRIACSYILALAKLADLDYSPEDEQQISFEDCVDLCTETLQAEGRSKRRKGPME</sequence>
<feature type="compositionally biased region" description="Basic and acidic residues" evidence="7">
    <location>
        <begin position="63"/>
        <end position="102"/>
    </location>
</feature>
<dbReference type="SUPFAM" id="SSF47459">
    <property type="entry name" value="HLH, helix-loop-helix DNA-binding domain"/>
    <property type="match status" value="1"/>
</dbReference>
<dbReference type="EnsemblMetazoa" id="XM_030992587">
    <property type="protein sequence ID" value="XP_030848447"/>
    <property type="gene ID" value="LOC582139"/>
</dbReference>
<comment type="subcellular location">
    <subcellularLocation>
        <location evidence="2">Cytoplasm</location>
    </subcellularLocation>
    <subcellularLocation>
        <location evidence="1">Nucleus speckle</location>
    </subcellularLocation>
</comment>
<organism evidence="9 10">
    <name type="scientific">Strongylocentrotus purpuratus</name>
    <name type="common">Purple sea urchin</name>
    <dbReference type="NCBI Taxonomy" id="7668"/>
    <lineage>
        <taxon>Eukaryota</taxon>
        <taxon>Metazoa</taxon>
        <taxon>Echinodermata</taxon>
        <taxon>Eleutherozoa</taxon>
        <taxon>Echinozoa</taxon>
        <taxon>Echinoidea</taxon>
        <taxon>Euechinoidea</taxon>
        <taxon>Echinacea</taxon>
        <taxon>Camarodonta</taxon>
        <taxon>Echinidea</taxon>
        <taxon>Strongylocentrotidae</taxon>
        <taxon>Strongylocentrotus</taxon>
    </lineage>
</organism>
<protein>
    <recommendedName>
        <fullName evidence="8">BHLH domain-containing protein</fullName>
    </recommendedName>
</protein>
<evidence type="ECO:0000259" key="8">
    <source>
        <dbReference type="PROSITE" id="PS50888"/>
    </source>
</evidence>
<evidence type="ECO:0000256" key="7">
    <source>
        <dbReference type="SAM" id="MobiDB-lite"/>
    </source>
</evidence>
<keyword evidence="4" id="KW-0238">DNA-binding</keyword>
<feature type="region of interest" description="Disordered" evidence="7">
    <location>
        <begin position="297"/>
        <end position="348"/>
    </location>
</feature>
<evidence type="ECO:0000256" key="1">
    <source>
        <dbReference type="ARBA" id="ARBA00004324"/>
    </source>
</evidence>
<proteinExistence type="predicted"/>
<dbReference type="KEGG" id="spu:591662"/>
<dbReference type="PROSITE" id="PS50888">
    <property type="entry name" value="BHLH"/>
    <property type="match status" value="1"/>
</dbReference>
<feature type="compositionally biased region" description="Basic and acidic residues" evidence="7">
    <location>
        <begin position="11"/>
        <end position="27"/>
    </location>
</feature>
<dbReference type="EnsemblMetazoa" id="XM_030985396">
    <property type="protein sequence ID" value="XP_030841256"/>
    <property type="gene ID" value="LOC591662"/>
</dbReference>
<dbReference type="GO" id="GO:0005634">
    <property type="term" value="C:nucleus"/>
    <property type="evidence" value="ECO:0000318"/>
    <property type="project" value="GO_Central"/>
</dbReference>
<dbReference type="InParanoid" id="A0A7M7PCT5"/>
<evidence type="ECO:0000256" key="2">
    <source>
        <dbReference type="ARBA" id="ARBA00004496"/>
    </source>
</evidence>
<evidence type="ECO:0000256" key="6">
    <source>
        <dbReference type="ARBA" id="ARBA00023242"/>
    </source>
</evidence>
<dbReference type="InterPro" id="IPR050359">
    <property type="entry name" value="bHLH_transcription_factors"/>
</dbReference>
<dbReference type="SMART" id="SM00353">
    <property type="entry name" value="HLH"/>
    <property type="match status" value="1"/>
</dbReference>
<dbReference type="PANTHER" id="PTHR19290">
    <property type="entry name" value="BASIC HELIX-LOOP-HELIX PROTEIN NEUROGENIN-RELATED"/>
    <property type="match status" value="1"/>
</dbReference>
<dbReference type="GO" id="GO:0003700">
    <property type="term" value="F:DNA-binding transcription factor activity"/>
    <property type="evidence" value="ECO:0000318"/>
    <property type="project" value="GO_Central"/>
</dbReference>
<feature type="domain" description="BHLH" evidence="8">
    <location>
        <begin position="340"/>
        <end position="392"/>
    </location>
</feature>
<evidence type="ECO:0000256" key="5">
    <source>
        <dbReference type="ARBA" id="ARBA00023163"/>
    </source>
</evidence>
<dbReference type="GO" id="GO:0045944">
    <property type="term" value="P:positive regulation of transcription by RNA polymerase II"/>
    <property type="evidence" value="ECO:0000318"/>
    <property type="project" value="GO_Central"/>
</dbReference>
<dbReference type="InterPro" id="IPR032660">
    <property type="entry name" value="ATOH8_bHLH"/>
</dbReference>
<dbReference type="GeneID" id="591662"/>
<feature type="compositionally biased region" description="Low complexity" evidence="7">
    <location>
        <begin position="204"/>
        <end position="218"/>
    </location>
</feature>
<feature type="compositionally biased region" description="Low complexity" evidence="7">
    <location>
        <begin position="39"/>
        <end position="57"/>
    </location>
</feature>
<dbReference type="RefSeq" id="XP_030848447.1">
    <property type="nucleotide sequence ID" value="XM_030992587.1"/>
</dbReference>
<dbReference type="KEGG" id="spu:582139"/>
<dbReference type="InterPro" id="IPR011598">
    <property type="entry name" value="bHLH_dom"/>
</dbReference>
<keyword evidence="6" id="KW-0539">Nucleus</keyword>
<dbReference type="Pfam" id="PF00010">
    <property type="entry name" value="HLH"/>
    <property type="match status" value="1"/>
</dbReference>
<feature type="region of interest" description="Disordered" evidence="7">
    <location>
        <begin position="189"/>
        <end position="218"/>
    </location>
</feature>
<dbReference type="GO" id="GO:0009653">
    <property type="term" value="P:anatomical structure morphogenesis"/>
    <property type="evidence" value="ECO:0000318"/>
    <property type="project" value="GO_Central"/>
</dbReference>
<dbReference type="CDD" id="cd11421">
    <property type="entry name" value="bHLH_TS_ATOH8"/>
    <property type="match status" value="1"/>
</dbReference>
<dbReference type="GeneID" id="582139"/>
<dbReference type="GO" id="GO:0046983">
    <property type="term" value="F:protein dimerization activity"/>
    <property type="evidence" value="ECO:0007669"/>
    <property type="project" value="InterPro"/>
</dbReference>
<feature type="region of interest" description="Disordered" evidence="7">
    <location>
        <begin position="1"/>
        <end position="106"/>
    </location>
</feature>
<keyword evidence="5" id="KW-0804">Transcription</keyword>
<dbReference type="GO" id="GO:0005737">
    <property type="term" value="C:cytoplasm"/>
    <property type="evidence" value="ECO:0007669"/>
    <property type="project" value="UniProtKB-SubCell"/>
</dbReference>
<feature type="compositionally biased region" description="Acidic residues" evidence="7">
    <location>
        <begin position="1"/>
        <end position="10"/>
    </location>
</feature>
<keyword evidence="10" id="KW-1185">Reference proteome</keyword>
<name>A0A7M7PCT5_STRPU</name>
<dbReference type="AlphaFoldDB" id="A0A7M7PCT5"/>
<keyword evidence="3" id="KW-0805">Transcription regulation</keyword>